<evidence type="ECO:0000313" key="2">
    <source>
        <dbReference type="EMBL" id="CAI8029397.1"/>
    </source>
</evidence>
<protein>
    <recommendedName>
        <fullName evidence="1">DUF5648 domain-containing protein</fullName>
    </recommendedName>
</protein>
<dbReference type="Pfam" id="PF18885">
    <property type="entry name" value="DUF5648"/>
    <property type="match status" value="1"/>
</dbReference>
<dbReference type="InterPro" id="IPR043708">
    <property type="entry name" value="DUF5648"/>
</dbReference>
<evidence type="ECO:0000313" key="3">
    <source>
        <dbReference type="Proteomes" id="UP001174909"/>
    </source>
</evidence>
<accession>A0AA35WWQ5</accession>
<reference evidence="2" key="1">
    <citation type="submission" date="2023-03" db="EMBL/GenBank/DDBJ databases">
        <authorList>
            <person name="Steffen K."/>
            <person name="Cardenas P."/>
        </authorList>
    </citation>
    <scope>NUCLEOTIDE SEQUENCE</scope>
</reference>
<dbReference type="Proteomes" id="UP001174909">
    <property type="component" value="Unassembled WGS sequence"/>
</dbReference>
<keyword evidence="3" id="KW-1185">Reference proteome</keyword>
<dbReference type="EMBL" id="CASHTH010002403">
    <property type="protein sequence ID" value="CAI8029397.1"/>
    <property type="molecule type" value="Genomic_DNA"/>
</dbReference>
<evidence type="ECO:0000259" key="1">
    <source>
        <dbReference type="Pfam" id="PF18885"/>
    </source>
</evidence>
<dbReference type="AlphaFoldDB" id="A0AA35WWQ5"/>
<organism evidence="2 3">
    <name type="scientific">Geodia barretti</name>
    <name type="common">Barrett's horny sponge</name>
    <dbReference type="NCBI Taxonomy" id="519541"/>
    <lineage>
        <taxon>Eukaryota</taxon>
        <taxon>Metazoa</taxon>
        <taxon>Porifera</taxon>
        <taxon>Demospongiae</taxon>
        <taxon>Heteroscleromorpha</taxon>
        <taxon>Tetractinellida</taxon>
        <taxon>Astrophorina</taxon>
        <taxon>Geodiidae</taxon>
        <taxon>Geodia</taxon>
    </lineage>
</organism>
<name>A0AA35WWQ5_GEOBA</name>
<proteinExistence type="predicted"/>
<comment type="caution">
    <text evidence="2">The sequence shown here is derived from an EMBL/GenBank/DDBJ whole genome shotgun (WGS) entry which is preliminary data.</text>
</comment>
<sequence>MQIITKDSRLLSEQQETKFEKMKGIALVIFIALHDIGLSCPSQDTAPLYRYWNSKTVDHFYTTDANEIGTTIPNRKGKHGYIYEGIQCHLYTHQVESSVPLYRYWKRSSRDHFYTTNPEEIGITIRGQTGKHGYKSEGIVGYCMSCKTPKTVPLYRYWRSNRADHFYTTNIKEIGTAEPGRNGRHGYKSEGITCYVLPG</sequence>
<gene>
    <name evidence="2" type="ORF">GBAR_LOCUS16700</name>
</gene>
<feature type="domain" description="DUF5648" evidence="1">
    <location>
        <begin position="47"/>
        <end position="197"/>
    </location>
</feature>